<dbReference type="GO" id="GO:0005886">
    <property type="term" value="C:plasma membrane"/>
    <property type="evidence" value="ECO:0007669"/>
    <property type="project" value="TreeGrafter"/>
</dbReference>
<dbReference type="PANTHER" id="PTHR23319:SF4">
    <property type="entry name" value="GRAM DOMAIN CONTAINING 1B, ISOFORM E"/>
    <property type="match status" value="1"/>
</dbReference>
<dbReference type="KEGG" id="mis:MICPUN_64416"/>
<evidence type="ECO:0000256" key="2">
    <source>
        <dbReference type="ARBA" id="ARBA00022692"/>
    </source>
</evidence>
<evidence type="ECO:0000256" key="4">
    <source>
        <dbReference type="ARBA" id="ARBA00023136"/>
    </source>
</evidence>
<gene>
    <name evidence="7" type="ORF">MICPUN_64416</name>
</gene>
<dbReference type="eggNOG" id="KOG1032">
    <property type="taxonomic scope" value="Eukaryota"/>
</dbReference>
<evidence type="ECO:0000256" key="5">
    <source>
        <dbReference type="SAM" id="MobiDB-lite"/>
    </source>
</evidence>
<feature type="region of interest" description="Disordered" evidence="5">
    <location>
        <begin position="432"/>
        <end position="451"/>
    </location>
</feature>
<proteinExistence type="predicted"/>
<name>C1EI10_MICCC</name>
<evidence type="ECO:0000256" key="3">
    <source>
        <dbReference type="ARBA" id="ARBA00022989"/>
    </source>
</evidence>
<feature type="compositionally biased region" description="Basic and acidic residues" evidence="5">
    <location>
        <begin position="435"/>
        <end position="444"/>
    </location>
</feature>
<keyword evidence="2" id="KW-0812">Transmembrane</keyword>
<evidence type="ECO:0000313" key="8">
    <source>
        <dbReference type="Proteomes" id="UP000002009"/>
    </source>
</evidence>
<dbReference type="EMBL" id="CP001333">
    <property type="protein sequence ID" value="ACO67776.1"/>
    <property type="molecule type" value="Genomic_DNA"/>
</dbReference>
<dbReference type="InterPro" id="IPR011993">
    <property type="entry name" value="PH-like_dom_sf"/>
</dbReference>
<dbReference type="InParanoid" id="C1EI10"/>
<dbReference type="InterPro" id="IPR051482">
    <property type="entry name" value="Cholesterol_transport"/>
</dbReference>
<organism evidence="7 8">
    <name type="scientific">Micromonas commoda (strain RCC299 / NOUM17 / CCMP2709)</name>
    <name type="common">Picoplanktonic green alga</name>
    <dbReference type="NCBI Taxonomy" id="296587"/>
    <lineage>
        <taxon>Eukaryota</taxon>
        <taxon>Viridiplantae</taxon>
        <taxon>Chlorophyta</taxon>
        <taxon>Mamiellophyceae</taxon>
        <taxon>Mamiellales</taxon>
        <taxon>Mamiellaceae</taxon>
        <taxon>Micromonas</taxon>
    </lineage>
</organism>
<feature type="domain" description="VASt" evidence="6">
    <location>
        <begin position="217"/>
        <end position="345"/>
    </location>
</feature>
<evidence type="ECO:0000259" key="6">
    <source>
        <dbReference type="Pfam" id="PF16016"/>
    </source>
</evidence>
<comment type="subcellular location">
    <subcellularLocation>
        <location evidence="1">Membrane</location>
    </subcellularLocation>
</comment>
<sequence length="451" mass="50121">MTECLKRSSANANAAPPWLEEHFPTDSTDVLLGSFVGSYRASRLLVSGRVYVVSGQRGARVWFHSDIFGIVTTRLIHLADVSVVRKVNKVGVVSAIELLRASDGKSYVLCSFLYRDNAFKCIHDAWRLEHSANATATTHDGSVAHTASGDENDDDDATGIPGITGSSERTYSVASSQATEKVYGSQDTFSYASRRPPPDAREIVLTRRFPDCKDQCELYDRMFDSELTLLTNHLTRNCKAKNVVRSPMRDGKCYLSYDTPTGVHLPSVPKVCHMKDAQMYDRGAWMSSRAHSQGTPYADCYKVETLVLFDVSFSLTSEVQVSCHVEWLKPVSSIVKSLIERGTRDKVRKSYGRFFDLVEEDLRANEGASAPPMQDAGLIRSNSTMSVSSVEVPVPETNSTADRVARTSYWWGHAQRRNRRFGGSRVVAVRGRRCGARDEKRDPFGHQAPGQ</sequence>
<dbReference type="GeneID" id="8249276"/>
<dbReference type="OrthoDB" id="74360at2759"/>
<dbReference type="PANTHER" id="PTHR23319">
    <property type="entry name" value="GRAM DOMAIN CONTAINING 1B, ISOFORM E"/>
    <property type="match status" value="1"/>
</dbReference>
<dbReference type="RefSeq" id="XP_002506518.1">
    <property type="nucleotide sequence ID" value="XM_002506472.1"/>
</dbReference>
<keyword evidence="3" id="KW-1133">Transmembrane helix</keyword>
<evidence type="ECO:0000313" key="7">
    <source>
        <dbReference type="EMBL" id="ACO67776.1"/>
    </source>
</evidence>
<protein>
    <recommendedName>
        <fullName evidence="6">VASt domain-containing protein</fullName>
    </recommendedName>
</protein>
<dbReference type="GO" id="GO:0032366">
    <property type="term" value="P:intracellular sterol transport"/>
    <property type="evidence" value="ECO:0007669"/>
    <property type="project" value="TreeGrafter"/>
</dbReference>
<feature type="region of interest" description="Disordered" evidence="5">
    <location>
        <begin position="139"/>
        <end position="171"/>
    </location>
</feature>
<dbReference type="GO" id="GO:0120015">
    <property type="term" value="F:sterol transfer activity"/>
    <property type="evidence" value="ECO:0007669"/>
    <property type="project" value="TreeGrafter"/>
</dbReference>
<dbReference type="Pfam" id="PF16016">
    <property type="entry name" value="VASt"/>
    <property type="match status" value="1"/>
</dbReference>
<dbReference type="AlphaFoldDB" id="C1EI10"/>
<dbReference type="GO" id="GO:0032934">
    <property type="term" value="F:sterol binding"/>
    <property type="evidence" value="ECO:0007669"/>
    <property type="project" value="TreeGrafter"/>
</dbReference>
<dbReference type="Gene3D" id="2.30.29.30">
    <property type="entry name" value="Pleckstrin-homology domain (PH domain)/Phosphotyrosine-binding domain (PTB)"/>
    <property type="match status" value="1"/>
</dbReference>
<dbReference type="GO" id="GO:0005789">
    <property type="term" value="C:endoplasmic reticulum membrane"/>
    <property type="evidence" value="ECO:0007669"/>
    <property type="project" value="TreeGrafter"/>
</dbReference>
<dbReference type="InterPro" id="IPR031968">
    <property type="entry name" value="VASt"/>
</dbReference>
<dbReference type="GO" id="GO:0140268">
    <property type="term" value="C:endoplasmic reticulum-plasma membrane contact site"/>
    <property type="evidence" value="ECO:0007669"/>
    <property type="project" value="TreeGrafter"/>
</dbReference>
<dbReference type="Proteomes" id="UP000002009">
    <property type="component" value="Chromosome 15"/>
</dbReference>
<keyword evidence="4" id="KW-0472">Membrane</keyword>
<evidence type="ECO:0000256" key="1">
    <source>
        <dbReference type="ARBA" id="ARBA00004370"/>
    </source>
</evidence>
<accession>C1EI10</accession>
<reference evidence="7 8" key="1">
    <citation type="journal article" date="2009" name="Science">
        <title>Green evolution and dynamic adaptations revealed by genomes of the marine picoeukaryotes Micromonas.</title>
        <authorList>
            <person name="Worden A.Z."/>
            <person name="Lee J.H."/>
            <person name="Mock T."/>
            <person name="Rouze P."/>
            <person name="Simmons M.P."/>
            <person name="Aerts A.L."/>
            <person name="Allen A.E."/>
            <person name="Cuvelier M.L."/>
            <person name="Derelle E."/>
            <person name="Everett M.V."/>
            <person name="Foulon E."/>
            <person name="Grimwood J."/>
            <person name="Gundlach H."/>
            <person name="Henrissat B."/>
            <person name="Napoli C."/>
            <person name="McDonald S.M."/>
            <person name="Parker M.S."/>
            <person name="Rombauts S."/>
            <person name="Salamov A."/>
            <person name="Von Dassow P."/>
            <person name="Badger J.H."/>
            <person name="Coutinho P.M."/>
            <person name="Demir E."/>
            <person name="Dubchak I."/>
            <person name="Gentemann C."/>
            <person name="Eikrem W."/>
            <person name="Gready J.E."/>
            <person name="John U."/>
            <person name="Lanier W."/>
            <person name="Lindquist E.A."/>
            <person name="Lucas S."/>
            <person name="Mayer K.F."/>
            <person name="Moreau H."/>
            <person name="Not F."/>
            <person name="Otillar R."/>
            <person name="Panaud O."/>
            <person name="Pangilinan J."/>
            <person name="Paulsen I."/>
            <person name="Piegu B."/>
            <person name="Poliakov A."/>
            <person name="Robbens S."/>
            <person name="Schmutz J."/>
            <person name="Toulza E."/>
            <person name="Wyss T."/>
            <person name="Zelensky A."/>
            <person name="Zhou K."/>
            <person name="Armbrust E.V."/>
            <person name="Bhattacharya D."/>
            <person name="Goodenough U.W."/>
            <person name="Van de Peer Y."/>
            <person name="Grigoriev I.V."/>
        </authorList>
    </citation>
    <scope>NUCLEOTIDE SEQUENCE [LARGE SCALE GENOMIC DNA]</scope>
    <source>
        <strain evidence="8">RCC299 / NOUM17</strain>
    </source>
</reference>
<keyword evidence="8" id="KW-1185">Reference proteome</keyword>